<proteinExistence type="predicted"/>
<dbReference type="Proteomes" id="UP001497623">
    <property type="component" value="Unassembled WGS sequence"/>
</dbReference>
<gene>
    <name evidence="2" type="ORF">MNOR_LOCUS32429</name>
</gene>
<accession>A0AAV2S6L6</accession>
<protein>
    <submittedName>
        <fullName evidence="2">Uncharacterized protein</fullName>
    </submittedName>
</protein>
<evidence type="ECO:0000313" key="2">
    <source>
        <dbReference type="EMBL" id="CAL4160444.1"/>
    </source>
</evidence>
<reference evidence="2 3" key="1">
    <citation type="submission" date="2024-05" db="EMBL/GenBank/DDBJ databases">
        <authorList>
            <person name="Wallberg A."/>
        </authorList>
    </citation>
    <scope>NUCLEOTIDE SEQUENCE [LARGE SCALE GENOMIC DNA]</scope>
</reference>
<dbReference type="EMBL" id="CAXKWB010044102">
    <property type="protein sequence ID" value="CAL4160444.1"/>
    <property type="molecule type" value="Genomic_DNA"/>
</dbReference>
<name>A0AAV2S6L6_MEGNR</name>
<feature type="region of interest" description="Disordered" evidence="1">
    <location>
        <begin position="40"/>
        <end position="62"/>
    </location>
</feature>
<keyword evidence="3" id="KW-1185">Reference proteome</keyword>
<dbReference type="AlphaFoldDB" id="A0AAV2S6L6"/>
<feature type="compositionally biased region" description="Basic residues" evidence="1">
    <location>
        <begin position="40"/>
        <end position="50"/>
    </location>
</feature>
<comment type="caution">
    <text evidence="2">The sequence shown here is derived from an EMBL/GenBank/DDBJ whole genome shotgun (WGS) entry which is preliminary data.</text>
</comment>
<sequence length="139" mass="15922">MPSKEELCFIAEGKATAQDFFQRDIDDLVLEIKENLRLKSRPPHLPKGRSRVSPYNVPSRTESKCSCCDGRRCLQKAAAARKTETQQNPYEALQELLKDGDLIKEAVRRLQLGLTPKQRCVYDTDDELRTPPFPFDIEV</sequence>
<evidence type="ECO:0000313" key="3">
    <source>
        <dbReference type="Proteomes" id="UP001497623"/>
    </source>
</evidence>
<organism evidence="2 3">
    <name type="scientific">Meganyctiphanes norvegica</name>
    <name type="common">Northern krill</name>
    <name type="synonym">Thysanopoda norvegica</name>
    <dbReference type="NCBI Taxonomy" id="48144"/>
    <lineage>
        <taxon>Eukaryota</taxon>
        <taxon>Metazoa</taxon>
        <taxon>Ecdysozoa</taxon>
        <taxon>Arthropoda</taxon>
        <taxon>Crustacea</taxon>
        <taxon>Multicrustacea</taxon>
        <taxon>Malacostraca</taxon>
        <taxon>Eumalacostraca</taxon>
        <taxon>Eucarida</taxon>
        <taxon>Euphausiacea</taxon>
        <taxon>Euphausiidae</taxon>
        <taxon>Meganyctiphanes</taxon>
    </lineage>
</organism>
<evidence type="ECO:0000256" key="1">
    <source>
        <dbReference type="SAM" id="MobiDB-lite"/>
    </source>
</evidence>